<accession>A0A3S4CH73</accession>
<dbReference type="Proteomes" id="UP000270743">
    <property type="component" value="Unassembled WGS sequence"/>
</dbReference>
<dbReference type="PANTHER" id="PTHR35530">
    <property type="entry name" value="TAUTOMERASE-RELATED"/>
    <property type="match status" value="1"/>
</dbReference>
<keyword evidence="2" id="KW-0413">Isomerase</keyword>
<gene>
    <name evidence="4" type="ORF">PARHAE_00925</name>
</gene>
<evidence type="ECO:0000259" key="3">
    <source>
        <dbReference type="Pfam" id="PF01361"/>
    </source>
</evidence>
<dbReference type="EMBL" id="UZWE01000023">
    <property type="protein sequence ID" value="VDS07747.1"/>
    <property type="molecule type" value="Genomic_DNA"/>
</dbReference>
<proteinExistence type="inferred from homology"/>
<dbReference type="Gene3D" id="3.30.429.10">
    <property type="entry name" value="Macrophage Migration Inhibitory Factor"/>
    <property type="match status" value="1"/>
</dbReference>
<dbReference type="Pfam" id="PF01361">
    <property type="entry name" value="Tautomerase"/>
    <property type="match status" value="1"/>
</dbReference>
<dbReference type="InterPro" id="IPR004370">
    <property type="entry name" value="4-OT-like_dom"/>
</dbReference>
<dbReference type="RefSeq" id="WP_126153440.1">
    <property type="nucleotide sequence ID" value="NZ_UZWE01000023.1"/>
</dbReference>
<evidence type="ECO:0000256" key="2">
    <source>
        <dbReference type="ARBA" id="ARBA00023235"/>
    </source>
</evidence>
<evidence type="ECO:0000313" key="4">
    <source>
        <dbReference type="EMBL" id="VDS07747.1"/>
    </source>
</evidence>
<dbReference type="AlphaFoldDB" id="A0A3S4CH73"/>
<dbReference type="OrthoDB" id="8635217at2"/>
<comment type="similarity">
    <text evidence="1">Belongs to the 4-oxalocrotonate tautomerase family.</text>
</comment>
<dbReference type="InterPro" id="IPR014347">
    <property type="entry name" value="Tautomerase/MIF_sf"/>
</dbReference>
<organism evidence="4 5">
    <name type="scientific">Paracoccus haematequi</name>
    <dbReference type="NCBI Taxonomy" id="2491866"/>
    <lineage>
        <taxon>Bacteria</taxon>
        <taxon>Pseudomonadati</taxon>
        <taxon>Pseudomonadota</taxon>
        <taxon>Alphaproteobacteria</taxon>
        <taxon>Rhodobacterales</taxon>
        <taxon>Paracoccaceae</taxon>
        <taxon>Paracoccus</taxon>
    </lineage>
</organism>
<evidence type="ECO:0000313" key="5">
    <source>
        <dbReference type="Proteomes" id="UP000270743"/>
    </source>
</evidence>
<name>A0A3S4CH73_9RHOB</name>
<sequence length="63" mass="6930">MPLIRIEMFPGRSAEARQQIAEGITRLLHETAGISPAATTIIFQETAPQDWFVAGRSHAAPRD</sequence>
<feature type="domain" description="4-oxalocrotonate tautomerase-like" evidence="3">
    <location>
        <begin position="2"/>
        <end position="57"/>
    </location>
</feature>
<protein>
    <submittedName>
        <fullName evidence="4">4-oxalocrotonate tautomerase</fullName>
    </submittedName>
</protein>
<dbReference type="SUPFAM" id="SSF55331">
    <property type="entry name" value="Tautomerase/MIF"/>
    <property type="match status" value="1"/>
</dbReference>
<keyword evidence="5" id="KW-1185">Reference proteome</keyword>
<dbReference type="GO" id="GO:0016853">
    <property type="term" value="F:isomerase activity"/>
    <property type="evidence" value="ECO:0007669"/>
    <property type="project" value="UniProtKB-KW"/>
</dbReference>
<dbReference type="PANTHER" id="PTHR35530:SF2">
    <property type="entry name" value="BSL4019 PROTEIN"/>
    <property type="match status" value="1"/>
</dbReference>
<evidence type="ECO:0000256" key="1">
    <source>
        <dbReference type="ARBA" id="ARBA00006723"/>
    </source>
</evidence>
<reference evidence="4 5" key="1">
    <citation type="submission" date="2018-12" db="EMBL/GenBank/DDBJ databases">
        <authorList>
            <person name="Criscuolo A."/>
        </authorList>
    </citation>
    <scope>NUCLEOTIDE SEQUENCE [LARGE SCALE GENOMIC DNA]</scope>
    <source>
        <strain evidence="4">ACIP1116241</strain>
    </source>
</reference>